<proteinExistence type="predicted"/>
<dbReference type="OrthoDB" id="9028332at2"/>
<organism evidence="2 3">
    <name type="scientific">Burkholderia cenocepacia</name>
    <dbReference type="NCBI Taxonomy" id="95486"/>
    <lineage>
        <taxon>Bacteria</taxon>
        <taxon>Pseudomonadati</taxon>
        <taxon>Pseudomonadota</taxon>
        <taxon>Betaproteobacteria</taxon>
        <taxon>Burkholderiales</taxon>
        <taxon>Burkholderiaceae</taxon>
        <taxon>Burkholderia</taxon>
        <taxon>Burkholderia cepacia complex</taxon>
    </lineage>
</organism>
<evidence type="ECO:0000313" key="2">
    <source>
        <dbReference type="EMBL" id="ONU73274.1"/>
    </source>
</evidence>
<comment type="caution">
    <text evidence="2">The sequence shown here is derived from an EMBL/GenBank/DDBJ whole genome shotgun (WGS) entry which is preliminary data.</text>
</comment>
<protein>
    <submittedName>
        <fullName evidence="2">Uncharacterized protein</fullName>
    </submittedName>
</protein>
<accession>A0A1V2XL71</accession>
<feature type="compositionally biased region" description="Basic and acidic residues" evidence="1">
    <location>
        <begin position="53"/>
        <end position="63"/>
    </location>
</feature>
<dbReference type="EMBL" id="MUTJ01000113">
    <property type="protein sequence ID" value="ONU73274.1"/>
    <property type="molecule type" value="Genomic_DNA"/>
</dbReference>
<feature type="compositionally biased region" description="Basic and acidic residues" evidence="1">
    <location>
        <begin position="1"/>
        <end position="12"/>
    </location>
</feature>
<evidence type="ECO:0000313" key="3">
    <source>
        <dbReference type="Proteomes" id="UP000188543"/>
    </source>
</evidence>
<feature type="region of interest" description="Disordered" evidence="1">
    <location>
        <begin position="1"/>
        <end position="63"/>
    </location>
</feature>
<dbReference type="AlphaFoldDB" id="A0A1V2XL71"/>
<feature type="compositionally biased region" description="Basic and acidic residues" evidence="1">
    <location>
        <begin position="30"/>
        <end position="40"/>
    </location>
</feature>
<feature type="compositionally biased region" description="Basic residues" evidence="1">
    <location>
        <begin position="13"/>
        <end position="24"/>
    </location>
</feature>
<sequence>MRRSGGEHERCHARQAAGRRKGKGKPGVPFHRESFFRRGDVTGTPGPCGAASGDERRASVPFG</sequence>
<dbReference type="Proteomes" id="UP000188543">
    <property type="component" value="Unassembled WGS sequence"/>
</dbReference>
<evidence type="ECO:0000256" key="1">
    <source>
        <dbReference type="SAM" id="MobiDB-lite"/>
    </source>
</evidence>
<name>A0A1V2XL71_9BURK</name>
<gene>
    <name evidence="2" type="ORF">A8E72_40385</name>
</gene>
<reference evidence="2 3" key="1">
    <citation type="submission" date="2016-08" db="EMBL/GenBank/DDBJ databases">
        <authorList>
            <person name="Seilhamer J.J."/>
        </authorList>
    </citation>
    <scope>NUCLEOTIDE SEQUENCE [LARGE SCALE GENOMIC DNA]</scope>
    <source>
        <strain evidence="2 3">VC14762</strain>
    </source>
</reference>